<evidence type="ECO:0000256" key="5">
    <source>
        <dbReference type="PROSITE-ProRule" id="PRU00339"/>
    </source>
</evidence>
<evidence type="ECO:0000256" key="2">
    <source>
        <dbReference type="ARBA" id="ARBA00022737"/>
    </source>
</evidence>
<dbReference type="SMART" id="SM00028">
    <property type="entry name" value="TPR"/>
    <property type="match status" value="4"/>
</dbReference>
<feature type="transmembrane region" description="Helical" evidence="7">
    <location>
        <begin position="120"/>
        <end position="143"/>
    </location>
</feature>
<dbReference type="RefSeq" id="WP_184435028.1">
    <property type="nucleotide sequence ID" value="NZ_JACIGI010000015.1"/>
</dbReference>
<evidence type="ECO:0000256" key="6">
    <source>
        <dbReference type="SAM" id="MobiDB-lite"/>
    </source>
</evidence>
<proteinExistence type="predicted"/>
<reference evidence="9 10" key="1">
    <citation type="submission" date="2020-08" db="EMBL/GenBank/DDBJ databases">
        <title>Genome sequencing of Purple Non-Sulfur Bacteria from various extreme environments.</title>
        <authorList>
            <person name="Mayer M."/>
        </authorList>
    </citation>
    <scope>NUCLEOTIDE SEQUENCE [LARGE SCALE GENOMIC DNA]</scope>
    <source>
        <strain evidence="9 10">JA135</strain>
    </source>
</reference>
<evidence type="ECO:0000259" key="8">
    <source>
        <dbReference type="Pfam" id="PF23914"/>
    </source>
</evidence>
<dbReference type="PANTHER" id="PTHR47870:SF1">
    <property type="entry name" value="CYTOCHROME C-TYPE BIOGENESIS PROTEIN CCMH"/>
    <property type="match status" value="1"/>
</dbReference>
<dbReference type="InterPro" id="IPR017560">
    <property type="entry name" value="Cyt_c_biogenesis_CcmI"/>
</dbReference>
<dbReference type="InterPro" id="IPR051263">
    <property type="entry name" value="C-type_cytochrome_biogenesis"/>
</dbReference>
<keyword evidence="7" id="KW-0472">Membrane</keyword>
<feature type="region of interest" description="Disordered" evidence="6">
    <location>
        <begin position="332"/>
        <end position="379"/>
    </location>
</feature>
<dbReference type="Pfam" id="PF13432">
    <property type="entry name" value="TPR_16"/>
    <property type="match status" value="2"/>
</dbReference>
<dbReference type="InterPro" id="IPR011990">
    <property type="entry name" value="TPR-like_helical_dom_sf"/>
</dbReference>
<accession>A0A7W6WL41</accession>
<keyword evidence="7" id="KW-0812">Transmembrane</keyword>
<dbReference type="NCBIfam" id="TIGR03142">
    <property type="entry name" value="cytochro_ccmI"/>
    <property type="match status" value="1"/>
</dbReference>
<feature type="domain" description="Cytochrome c-type biogenesis protein H TPR" evidence="8">
    <location>
        <begin position="387"/>
        <end position="514"/>
    </location>
</feature>
<dbReference type="GO" id="GO:0030313">
    <property type="term" value="C:cell envelope"/>
    <property type="evidence" value="ECO:0007669"/>
    <property type="project" value="UniProtKB-SubCell"/>
</dbReference>
<dbReference type="GO" id="GO:0017004">
    <property type="term" value="P:cytochrome complex assembly"/>
    <property type="evidence" value="ECO:0007669"/>
    <property type="project" value="UniProtKB-KW"/>
</dbReference>
<evidence type="ECO:0000256" key="3">
    <source>
        <dbReference type="ARBA" id="ARBA00022748"/>
    </source>
</evidence>
<keyword evidence="3" id="KW-0201">Cytochrome c-type biogenesis</keyword>
<sequence>MILLWLIVALFSALVMAMLMFPLLRGEGPGTTDRAAYDLTVYKDQLAEIDRDLARGLLTEDQAAAARVEVQRRILAVAGPEAARAATGTDAAQGPAASARADGRVRLLDLVPRAIEQGPWGLATLAAIVAVVPIGALALYLVVGSPMLPGQPHAERIEQAEREALSRMPPQLRAEIETLLEVIDRDHDNARAWFELGRAYRRADQHDRAVEALRTARDLGLDGPDRPIMLAELGESMMLSEQGRITERTRQLFLDAVRIDSDEPRARFYLGMAAAQAGEPERALAIWRDLSAQTPADAPWAEMLRQSIAMVGQRAGIPPATVEPAHPLTLEAGQPVKRTELPEADGPTDGDAAPAPDAGAQMRADADRQRTPGDGFSDDEQAMIEGMVEGLAARLEENPEDVDGWMRLAQSYGVLGRWDEAIGAAERAAEQAPEDPAVLTGLADTLMTAARAEGAGEPPARVFGLFETVLEHDPLNPQALYFVGLSAAQDGDTDRARTLWGRLLERMPEDEPAYAAIKRQLDALPANGATQ</sequence>
<evidence type="ECO:0000313" key="10">
    <source>
        <dbReference type="Proteomes" id="UP000555728"/>
    </source>
</evidence>
<protein>
    <submittedName>
        <fullName evidence="9">Cytochrome c-type biogenesis protein CcmH</fullName>
    </submittedName>
</protein>
<gene>
    <name evidence="9" type="ORF">GGD88_002032</name>
</gene>
<evidence type="ECO:0000256" key="7">
    <source>
        <dbReference type="SAM" id="Phobius"/>
    </source>
</evidence>
<comment type="caution">
    <text evidence="9">The sequence shown here is derived from an EMBL/GenBank/DDBJ whole genome shotgun (WGS) entry which is preliminary data.</text>
</comment>
<dbReference type="PANTHER" id="PTHR47870">
    <property type="entry name" value="CYTOCHROME C-TYPE BIOGENESIS PROTEIN CCMH"/>
    <property type="match status" value="1"/>
</dbReference>
<dbReference type="Proteomes" id="UP000555728">
    <property type="component" value="Unassembled WGS sequence"/>
</dbReference>
<name>A0A7W6WL41_9PROT</name>
<dbReference type="EMBL" id="JACIGI010000015">
    <property type="protein sequence ID" value="MBB4286303.1"/>
    <property type="molecule type" value="Genomic_DNA"/>
</dbReference>
<keyword evidence="7" id="KW-1133">Transmembrane helix</keyword>
<dbReference type="SUPFAM" id="SSF48452">
    <property type="entry name" value="TPR-like"/>
    <property type="match status" value="1"/>
</dbReference>
<dbReference type="InterPro" id="IPR019734">
    <property type="entry name" value="TPR_rpt"/>
</dbReference>
<evidence type="ECO:0000313" key="9">
    <source>
        <dbReference type="EMBL" id="MBB4286303.1"/>
    </source>
</evidence>
<keyword evidence="10" id="KW-1185">Reference proteome</keyword>
<comment type="subcellular location">
    <subcellularLocation>
        <location evidence="1">Cell envelope</location>
    </subcellularLocation>
</comment>
<dbReference type="InterPro" id="IPR056413">
    <property type="entry name" value="TPR_CcmH_CycH"/>
</dbReference>
<dbReference type="AlphaFoldDB" id="A0A7W6WL41"/>
<feature type="repeat" description="TPR" evidence="5">
    <location>
        <begin position="190"/>
        <end position="223"/>
    </location>
</feature>
<evidence type="ECO:0000256" key="1">
    <source>
        <dbReference type="ARBA" id="ARBA00004196"/>
    </source>
</evidence>
<dbReference type="Gene3D" id="1.25.40.10">
    <property type="entry name" value="Tetratricopeptide repeat domain"/>
    <property type="match status" value="2"/>
</dbReference>
<organism evidence="9 10">
    <name type="scientific">Roseospira goensis</name>
    <dbReference type="NCBI Taxonomy" id="391922"/>
    <lineage>
        <taxon>Bacteria</taxon>
        <taxon>Pseudomonadati</taxon>
        <taxon>Pseudomonadota</taxon>
        <taxon>Alphaproteobacteria</taxon>
        <taxon>Rhodospirillales</taxon>
        <taxon>Rhodospirillaceae</taxon>
        <taxon>Roseospira</taxon>
    </lineage>
</organism>
<keyword evidence="2" id="KW-0677">Repeat</keyword>
<feature type="compositionally biased region" description="Low complexity" evidence="6">
    <location>
        <begin position="349"/>
        <end position="360"/>
    </location>
</feature>
<evidence type="ECO:0000256" key="4">
    <source>
        <dbReference type="ARBA" id="ARBA00022803"/>
    </source>
</evidence>
<keyword evidence="4 5" id="KW-0802">TPR repeat</keyword>
<dbReference type="Pfam" id="PF23914">
    <property type="entry name" value="TPR_CcmH_CycH"/>
    <property type="match status" value="1"/>
</dbReference>
<feature type="repeat" description="TPR" evidence="5">
    <location>
        <begin position="402"/>
        <end position="435"/>
    </location>
</feature>
<dbReference type="PROSITE" id="PS50005">
    <property type="entry name" value="TPR"/>
    <property type="match status" value="2"/>
</dbReference>